<evidence type="ECO:0000313" key="4">
    <source>
        <dbReference type="Proteomes" id="UP000594015"/>
    </source>
</evidence>
<dbReference type="Proteomes" id="UP000594015">
    <property type="component" value="Chromosome"/>
</dbReference>
<dbReference type="AlphaFoldDB" id="A0AAE7NN23"/>
<keyword evidence="1" id="KW-0175">Coiled coil</keyword>
<name>A0AAE7NN23_9BRAD</name>
<feature type="region of interest" description="Disordered" evidence="2">
    <location>
        <begin position="14"/>
        <end position="34"/>
    </location>
</feature>
<evidence type="ECO:0000256" key="2">
    <source>
        <dbReference type="SAM" id="MobiDB-lite"/>
    </source>
</evidence>
<protein>
    <submittedName>
        <fullName evidence="3">Uncharacterized protein</fullName>
    </submittedName>
</protein>
<accession>A0AAE7NN23</accession>
<evidence type="ECO:0000256" key="1">
    <source>
        <dbReference type="SAM" id="Coils"/>
    </source>
</evidence>
<dbReference type="KEGG" id="barh:WN72_08230"/>
<feature type="coiled-coil region" evidence="1">
    <location>
        <begin position="84"/>
        <end position="111"/>
    </location>
</feature>
<sequence length="116" mass="12888">MINAIGRQAFRPESLSMKGKRMSGDSHTNFNSGGFSAGAAAGSLTVAGAFVGALQAAAQLNAHRWESWNREQLETALDLSEELRRHAYEEREELRVENAKLRMAMRRVTKRRAAAR</sequence>
<organism evidence="3 4">
    <name type="scientific">Bradyrhizobium arachidis</name>
    <dbReference type="NCBI Taxonomy" id="858423"/>
    <lineage>
        <taxon>Bacteria</taxon>
        <taxon>Pseudomonadati</taxon>
        <taxon>Pseudomonadota</taxon>
        <taxon>Alphaproteobacteria</taxon>
        <taxon>Hyphomicrobiales</taxon>
        <taxon>Nitrobacteraceae</taxon>
        <taxon>Bradyrhizobium</taxon>
    </lineage>
</organism>
<proteinExistence type="predicted"/>
<dbReference type="EMBL" id="CP030050">
    <property type="protein sequence ID" value="QOZ66393.1"/>
    <property type="molecule type" value="Genomic_DNA"/>
</dbReference>
<reference evidence="3 4" key="1">
    <citation type="submission" date="2018-06" db="EMBL/GenBank/DDBJ databases">
        <title>Comparative genomics of Bradyrhizobium nodulating Arachidis hypogaea.</title>
        <authorList>
            <person name="Li Y."/>
        </authorList>
    </citation>
    <scope>NUCLEOTIDE SEQUENCE [LARGE SCALE GENOMIC DNA]</scope>
    <source>
        <strain evidence="3 4">CCBAU 051107</strain>
    </source>
</reference>
<evidence type="ECO:0000313" key="3">
    <source>
        <dbReference type="EMBL" id="QOZ66393.1"/>
    </source>
</evidence>
<gene>
    <name evidence="3" type="ORF">WN72_08230</name>
</gene>